<evidence type="ECO:0000313" key="3">
    <source>
        <dbReference type="Proteomes" id="UP000561726"/>
    </source>
</evidence>
<dbReference type="GO" id="GO:0016799">
    <property type="term" value="F:hydrolase activity, hydrolyzing N-glycosyl compounds"/>
    <property type="evidence" value="ECO:0007669"/>
    <property type="project" value="TreeGrafter"/>
</dbReference>
<protein>
    <recommendedName>
        <fullName evidence="4">AMP nucleosidase</fullName>
    </recommendedName>
</protein>
<evidence type="ECO:0000313" key="2">
    <source>
        <dbReference type="EMBL" id="MBB5640141.1"/>
    </source>
</evidence>
<comment type="similarity">
    <text evidence="1">Belongs to the LOG family.</text>
</comment>
<organism evidence="2 3">
    <name type="scientific">Cryobacterium roopkundense</name>
    <dbReference type="NCBI Taxonomy" id="1001240"/>
    <lineage>
        <taxon>Bacteria</taxon>
        <taxon>Bacillati</taxon>
        <taxon>Actinomycetota</taxon>
        <taxon>Actinomycetes</taxon>
        <taxon>Micrococcales</taxon>
        <taxon>Microbacteriaceae</taxon>
        <taxon>Cryobacterium</taxon>
    </lineage>
</organism>
<accession>A0A7W8ZTX5</accession>
<proteinExistence type="inferred from homology"/>
<sequence length="88" mass="10128">MEEFFEVWTWQQLGIHNKPVALYNVDGFWDPLIAMIYASVDAGFLRAVYRDALIISDNAQDLLNQLSIWKPAPQKWHAKISTDVVPLP</sequence>
<name>A0A7W8ZTX5_9MICO</name>
<evidence type="ECO:0008006" key="4">
    <source>
        <dbReference type="Google" id="ProtNLM"/>
    </source>
</evidence>
<dbReference type="InterPro" id="IPR031100">
    <property type="entry name" value="LOG_fam"/>
</dbReference>
<dbReference type="Pfam" id="PF03641">
    <property type="entry name" value="Lysine_decarbox"/>
    <property type="match status" value="1"/>
</dbReference>
<reference evidence="2 3" key="1">
    <citation type="submission" date="2020-08" db="EMBL/GenBank/DDBJ databases">
        <title>Sequencing the genomes of 1000 actinobacteria strains.</title>
        <authorList>
            <person name="Klenk H.-P."/>
        </authorList>
    </citation>
    <scope>NUCLEOTIDE SEQUENCE [LARGE SCALE GENOMIC DNA]</scope>
    <source>
        <strain evidence="2 3">DSM 21065</strain>
    </source>
</reference>
<dbReference type="SUPFAM" id="SSF102405">
    <property type="entry name" value="MCP/YpsA-like"/>
    <property type="match status" value="1"/>
</dbReference>
<dbReference type="PANTHER" id="PTHR31223:SF70">
    <property type="entry name" value="LOG FAMILY PROTEIN YJL055W"/>
    <property type="match status" value="1"/>
</dbReference>
<dbReference type="Gene3D" id="3.40.50.450">
    <property type="match status" value="1"/>
</dbReference>
<dbReference type="PANTHER" id="PTHR31223">
    <property type="entry name" value="LOG FAMILY PROTEIN YJL055W"/>
    <property type="match status" value="1"/>
</dbReference>
<evidence type="ECO:0000256" key="1">
    <source>
        <dbReference type="ARBA" id="ARBA00006763"/>
    </source>
</evidence>
<comment type="caution">
    <text evidence="2">The sequence shown here is derived from an EMBL/GenBank/DDBJ whole genome shotgun (WGS) entry which is preliminary data.</text>
</comment>
<dbReference type="Proteomes" id="UP000561726">
    <property type="component" value="Unassembled WGS sequence"/>
</dbReference>
<gene>
    <name evidence="2" type="ORF">BJ997_000689</name>
</gene>
<dbReference type="EMBL" id="JACHBQ010000001">
    <property type="protein sequence ID" value="MBB5640141.1"/>
    <property type="molecule type" value="Genomic_DNA"/>
</dbReference>
<dbReference type="GO" id="GO:0009691">
    <property type="term" value="P:cytokinin biosynthetic process"/>
    <property type="evidence" value="ECO:0007669"/>
    <property type="project" value="TreeGrafter"/>
</dbReference>
<dbReference type="AlphaFoldDB" id="A0A7W8ZTX5"/>
<dbReference type="GO" id="GO:0005829">
    <property type="term" value="C:cytosol"/>
    <property type="evidence" value="ECO:0007669"/>
    <property type="project" value="TreeGrafter"/>
</dbReference>